<protein>
    <recommendedName>
        <fullName evidence="7">CWH43-like N-terminal domain-containing protein</fullName>
    </recommendedName>
</protein>
<feature type="domain" description="CWH43-like N-terminal" evidence="7">
    <location>
        <begin position="13"/>
        <end position="237"/>
    </location>
</feature>
<feature type="transmembrane region" description="Helical" evidence="6">
    <location>
        <begin position="12"/>
        <end position="34"/>
    </location>
</feature>
<keyword evidence="4 6" id="KW-1133">Transmembrane helix</keyword>
<dbReference type="InterPro" id="IPR050911">
    <property type="entry name" value="DRAM/TMEM150_Autophagy_Mod"/>
</dbReference>
<sequence length="260" mass="29694">MVSSYFNKMMKLQYLPVATTIWFLSTFIITYIIAVKTGSVYYLFPYISEAGALPPASCVFSQFLNLGALLLLFAMYVRYRQVEHDIKTQNIKLNSKWNSVTFKVGIAVSFGTSITANFQESNILIVHLIGALMALGIGSVYCILQTRISHAYVSACKRSIPKWMFYLRLLLTVPMVPVFMLIFLSGVLGMTKFTGESKMWWTEEHEGYNLRLTSTFSEWILALIIFTYISTFSNEIKCIEFEGVQLKIDGKDVNEYQLQD</sequence>
<evidence type="ECO:0000313" key="8">
    <source>
        <dbReference type="EMBL" id="JAV68560.1"/>
    </source>
</evidence>
<reference evidence="8" key="1">
    <citation type="journal article" date="2016" name="Sci. Rep.">
        <title>Molecular characterization of firefly nuptial gifts: a multi-omics approach sheds light on postcopulatory sexual selection.</title>
        <authorList>
            <person name="Al-Wathiqui N."/>
            <person name="Fallon T.R."/>
            <person name="South A."/>
            <person name="Weng J.K."/>
            <person name="Lewis S.M."/>
        </authorList>
    </citation>
    <scope>NUCLEOTIDE SEQUENCE</scope>
</reference>
<evidence type="ECO:0000256" key="5">
    <source>
        <dbReference type="ARBA" id="ARBA00023136"/>
    </source>
</evidence>
<organism evidence="8">
    <name type="scientific">Photinus pyralis</name>
    <name type="common">Common eastern firefly</name>
    <name type="synonym">Lampyris pyralis</name>
    <dbReference type="NCBI Taxonomy" id="7054"/>
    <lineage>
        <taxon>Eukaryota</taxon>
        <taxon>Metazoa</taxon>
        <taxon>Ecdysozoa</taxon>
        <taxon>Arthropoda</taxon>
        <taxon>Hexapoda</taxon>
        <taxon>Insecta</taxon>
        <taxon>Pterygota</taxon>
        <taxon>Neoptera</taxon>
        <taxon>Endopterygota</taxon>
        <taxon>Coleoptera</taxon>
        <taxon>Polyphaga</taxon>
        <taxon>Elateriformia</taxon>
        <taxon>Elateroidea</taxon>
        <taxon>Lampyridae</taxon>
        <taxon>Lampyrinae</taxon>
        <taxon>Photinus</taxon>
    </lineage>
</organism>
<dbReference type="GO" id="GO:0012505">
    <property type="term" value="C:endomembrane system"/>
    <property type="evidence" value="ECO:0007669"/>
    <property type="project" value="UniProtKB-SubCell"/>
</dbReference>
<evidence type="ECO:0000256" key="2">
    <source>
        <dbReference type="ARBA" id="ARBA00006565"/>
    </source>
</evidence>
<feature type="transmembrane region" description="Helical" evidence="6">
    <location>
        <begin position="54"/>
        <end position="79"/>
    </location>
</feature>
<dbReference type="PANTHER" id="PTHR21324:SF2">
    <property type="entry name" value="EG:22E5.9 PROTEIN"/>
    <property type="match status" value="1"/>
</dbReference>
<feature type="transmembrane region" description="Helical" evidence="6">
    <location>
        <begin position="124"/>
        <end position="144"/>
    </location>
</feature>
<evidence type="ECO:0000256" key="3">
    <source>
        <dbReference type="ARBA" id="ARBA00022692"/>
    </source>
</evidence>
<dbReference type="PANTHER" id="PTHR21324">
    <property type="entry name" value="FASTING-INDUCIBLE INTEGRAL MEMBRANE PROTEIN TM6P1-RELATED"/>
    <property type="match status" value="1"/>
</dbReference>
<name>A0A1Y1L878_PHOPY</name>
<feature type="transmembrane region" description="Helical" evidence="6">
    <location>
        <begin position="208"/>
        <end position="229"/>
    </location>
</feature>
<dbReference type="Pfam" id="PF10277">
    <property type="entry name" value="Frag1"/>
    <property type="match status" value="1"/>
</dbReference>
<dbReference type="InterPro" id="IPR019402">
    <property type="entry name" value="CWH43_N"/>
</dbReference>
<comment type="similarity">
    <text evidence="2">Belongs to the DRAM/TMEM150 family.</text>
</comment>
<evidence type="ECO:0000256" key="4">
    <source>
        <dbReference type="ARBA" id="ARBA00022989"/>
    </source>
</evidence>
<evidence type="ECO:0000256" key="6">
    <source>
        <dbReference type="SAM" id="Phobius"/>
    </source>
</evidence>
<feature type="transmembrane region" description="Helical" evidence="6">
    <location>
        <begin position="100"/>
        <end position="118"/>
    </location>
</feature>
<keyword evidence="5 6" id="KW-0472">Membrane</keyword>
<keyword evidence="3 6" id="KW-0812">Transmembrane</keyword>
<dbReference type="AlphaFoldDB" id="A0A1Y1L878"/>
<proteinExistence type="inferred from homology"/>
<comment type="subcellular location">
    <subcellularLocation>
        <location evidence="1">Endomembrane system</location>
        <topology evidence="1">Multi-pass membrane protein</topology>
    </subcellularLocation>
</comment>
<evidence type="ECO:0000256" key="1">
    <source>
        <dbReference type="ARBA" id="ARBA00004127"/>
    </source>
</evidence>
<evidence type="ECO:0000259" key="7">
    <source>
        <dbReference type="Pfam" id="PF10277"/>
    </source>
</evidence>
<feature type="transmembrane region" description="Helical" evidence="6">
    <location>
        <begin position="165"/>
        <end position="188"/>
    </location>
</feature>
<accession>A0A1Y1L878</accession>
<dbReference type="EMBL" id="GEZM01065094">
    <property type="protein sequence ID" value="JAV68560.1"/>
    <property type="molecule type" value="Transcribed_RNA"/>
</dbReference>